<evidence type="ECO:0000313" key="2">
    <source>
        <dbReference type="Proteomes" id="UP000005446"/>
    </source>
</evidence>
<protein>
    <submittedName>
        <fullName evidence="1">Uncharacterized protein</fullName>
    </submittedName>
</protein>
<name>H0EPJ6_GLAL7</name>
<dbReference type="EMBL" id="AGUE01000112">
    <property type="protein sequence ID" value="EHK99564.1"/>
    <property type="molecule type" value="Genomic_DNA"/>
</dbReference>
<dbReference type="AlphaFoldDB" id="H0EPJ6"/>
<dbReference type="HOGENOM" id="CLU_3368599_0_0_1"/>
<dbReference type="InParanoid" id="H0EPJ6"/>
<organism evidence="1 2">
    <name type="scientific">Glarea lozoyensis (strain ATCC 74030 / MF5533)</name>
    <dbReference type="NCBI Taxonomy" id="1104152"/>
    <lineage>
        <taxon>Eukaryota</taxon>
        <taxon>Fungi</taxon>
        <taxon>Dikarya</taxon>
        <taxon>Ascomycota</taxon>
        <taxon>Pezizomycotina</taxon>
        <taxon>Leotiomycetes</taxon>
        <taxon>Helotiales</taxon>
        <taxon>Helotiaceae</taxon>
        <taxon>Glarea</taxon>
    </lineage>
</organism>
<accession>H0EPJ6</accession>
<dbReference type="Proteomes" id="UP000005446">
    <property type="component" value="Unassembled WGS sequence"/>
</dbReference>
<evidence type="ECO:0000313" key="1">
    <source>
        <dbReference type="EMBL" id="EHK99564.1"/>
    </source>
</evidence>
<comment type="caution">
    <text evidence="1">The sequence shown here is derived from an EMBL/GenBank/DDBJ whole genome shotgun (WGS) entry which is preliminary data.</text>
</comment>
<proteinExistence type="predicted"/>
<keyword evidence="2" id="KW-1185">Reference proteome</keyword>
<gene>
    <name evidence="1" type="ORF">M7I_4577</name>
</gene>
<reference evidence="1 2" key="1">
    <citation type="journal article" date="2012" name="Eukaryot. Cell">
        <title>Genome sequence of the fungus Glarea lozoyensis: the first genome sequence of a species from the Helotiaceae family.</title>
        <authorList>
            <person name="Youssar L."/>
            <person name="Gruening B.A."/>
            <person name="Erxleben A."/>
            <person name="Guenther S."/>
            <person name="Huettel W."/>
        </authorList>
    </citation>
    <scope>NUCLEOTIDE SEQUENCE [LARGE SCALE GENOMIC DNA]</scope>
    <source>
        <strain evidence="2">ATCC 74030 / MF5533</strain>
    </source>
</reference>
<sequence>MSEKARGKMPAVMGLILDIMRDEAGKAWDFMGYFA</sequence>